<dbReference type="VEuPathDB" id="FungiDB:I303_07390"/>
<dbReference type="EMBL" id="KI894035">
    <property type="protein sequence ID" value="OBR82628.1"/>
    <property type="molecule type" value="Genomic_DNA"/>
</dbReference>
<name>A0A1A5ZXV3_9TREE</name>
<gene>
    <name evidence="2" type="ORF">I303_07390</name>
    <name evidence="3" type="ORF">I303_108283</name>
</gene>
<feature type="region of interest" description="Disordered" evidence="1">
    <location>
        <begin position="24"/>
        <end position="51"/>
    </location>
</feature>
<evidence type="ECO:0000313" key="2">
    <source>
        <dbReference type="EMBL" id="OBR82628.1"/>
    </source>
</evidence>
<accession>A0A1A5ZXV3</accession>
<evidence type="ECO:0000256" key="1">
    <source>
        <dbReference type="SAM" id="MobiDB-lite"/>
    </source>
</evidence>
<organism evidence="2">
    <name type="scientific">Kwoniella dejecticola CBS 10117</name>
    <dbReference type="NCBI Taxonomy" id="1296121"/>
    <lineage>
        <taxon>Eukaryota</taxon>
        <taxon>Fungi</taxon>
        <taxon>Dikarya</taxon>
        <taxon>Basidiomycota</taxon>
        <taxon>Agaricomycotina</taxon>
        <taxon>Tremellomycetes</taxon>
        <taxon>Tremellales</taxon>
        <taxon>Cryptococcaceae</taxon>
        <taxon>Kwoniella</taxon>
    </lineage>
</organism>
<sequence>MSEPNLRNVWDDLSGCKPYSHAAYMQGAQSSRHRQQRHTLTDQEQEQSRNSAINDITESLLEQIARHRIDSVKSTNTTFARACRSNPDTEHNIGETIKSNAETYYGVRAYVHDHVEAFFTSTGSVPVHWTASARNAEALQQPSWFVLRLGLCADGTNWSKPEPKMIVAGPFPYPDGC</sequence>
<reference evidence="3" key="3">
    <citation type="submission" date="2024-02" db="EMBL/GenBank/DDBJ databases">
        <title>Comparative genomics of Cryptococcus and Kwoniella reveals pathogenesis evolution and contrasting modes of karyotype evolution via chromosome fusion or intercentromeric recombination.</title>
        <authorList>
            <person name="Coelho M.A."/>
            <person name="David-Palma M."/>
            <person name="Shea T."/>
            <person name="Bowers K."/>
            <person name="McGinley-Smith S."/>
            <person name="Mohammad A.W."/>
            <person name="Gnirke A."/>
            <person name="Yurkov A.M."/>
            <person name="Nowrousian M."/>
            <person name="Sun S."/>
            <person name="Cuomo C.A."/>
            <person name="Heitman J."/>
        </authorList>
    </citation>
    <scope>NUCLEOTIDE SEQUENCE</scope>
    <source>
        <strain evidence="3">CBS 10117</strain>
    </source>
</reference>
<keyword evidence="4" id="KW-1185">Reference proteome</keyword>
<evidence type="ECO:0000313" key="3">
    <source>
        <dbReference type="EMBL" id="WWC65662.1"/>
    </source>
</evidence>
<evidence type="ECO:0000313" key="4">
    <source>
        <dbReference type="Proteomes" id="UP000078595"/>
    </source>
</evidence>
<reference evidence="3" key="2">
    <citation type="submission" date="2013-07" db="EMBL/GenBank/DDBJ databases">
        <authorList>
            <consortium name="The Broad Institute Genome Sequencing Platform"/>
            <person name="Cuomo C."/>
            <person name="Litvintseva A."/>
            <person name="Chen Y."/>
            <person name="Heitman J."/>
            <person name="Sun S."/>
            <person name="Springer D."/>
            <person name="Dromer F."/>
            <person name="Young S.K."/>
            <person name="Zeng Q."/>
            <person name="Gargeya S."/>
            <person name="Fitzgerald M."/>
            <person name="Abouelleil A."/>
            <person name="Alvarado L."/>
            <person name="Berlin A.M."/>
            <person name="Chapman S.B."/>
            <person name="Dewar J."/>
            <person name="Goldberg J."/>
            <person name="Griggs A."/>
            <person name="Gujja S."/>
            <person name="Hansen M."/>
            <person name="Howarth C."/>
            <person name="Imamovic A."/>
            <person name="Larimer J."/>
            <person name="McCowan C."/>
            <person name="Murphy C."/>
            <person name="Pearson M."/>
            <person name="Priest M."/>
            <person name="Roberts A."/>
            <person name="Saif S."/>
            <person name="Shea T."/>
            <person name="Sykes S."/>
            <person name="Wortman J."/>
            <person name="Nusbaum C."/>
            <person name="Birren B."/>
        </authorList>
    </citation>
    <scope>NUCLEOTIDE SEQUENCE</scope>
    <source>
        <strain evidence="3">CBS 10117</strain>
    </source>
</reference>
<proteinExistence type="predicted"/>
<dbReference type="KEGG" id="kdj:28971089"/>
<reference evidence="2" key="1">
    <citation type="submission" date="2013-07" db="EMBL/GenBank/DDBJ databases">
        <title>The Genome Sequence of Cryptococcus dejecticola CBS10117.</title>
        <authorList>
            <consortium name="The Broad Institute Genome Sequencing Platform"/>
            <person name="Cuomo C."/>
            <person name="Litvintseva A."/>
            <person name="Chen Y."/>
            <person name="Heitman J."/>
            <person name="Sun S."/>
            <person name="Springer D."/>
            <person name="Dromer F."/>
            <person name="Young S.K."/>
            <person name="Zeng Q."/>
            <person name="Gargeya S."/>
            <person name="Fitzgerald M."/>
            <person name="Abouelleil A."/>
            <person name="Alvarado L."/>
            <person name="Berlin A.M."/>
            <person name="Chapman S.B."/>
            <person name="Dewar J."/>
            <person name="Goldberg J."/>
            <person name="Griggs A."/>
            <person name="Gujja S."/>
            <person name="Hansen M."/>
            <person name="Howarth C."/>
            <person name="Imamovic A."/>
            <person name="Larimer J."/>
            <person name="McCowan C."/>
            <person name="Murphy C."/>
            <person name="Pearson M."/>
            <person name="Priest M."/>
            <person name="Roberts A."/>
            <person name="Saif S."/>
            <person name="Shea T."/>
            <person name="Sykes S."/>
            <person name="Wortman J."/>
            <person name="Nusbaum C."/>
            <person name="Birren B."/>
        </authorList>
    </citation>
    <scope>NUCLEOTIDE SEQUENCE [LARGE SCALE GENOMIC DNA]</scope>
    <source>
        <strain evidence="2">CBS 10117</strain>
    </source>
</reference>
<protein>
    <submittedName>
        <fullName evidence="2">Uncharacterized protein</fullName>
    </submittedName>
</protein>
<dbReference type="EMBL" id="CP144540">
    <property type="protein sequence ID" value="WWC65662.1"/>
    <property type="molecule type" value="Genomic_DNA"/>
</dbReference>
<dbReference type="RefSeq" id="XP_018260470.1">
    <property type="nucleotide sequence ID" value="XM_018410660.1"/>
</dbReference>
<dbReference type="Proteomes" id="UP000078595">
    <property type="component" value="Chromosome 11"/>
</dbReference>
<dbReference type="GeneID" id="28971089"/>
<dbReference type="AlphaFoldDB" id="A0A1A5ZXV3"/>